<evidence type="ECO:0000256" key="1">
    <source>
        <dbReference type="SAM" id="MobiDB-lite"/>
    </source>
</evidence>
<sequence>MFNYDDFPVLASSMGHGSQETQKSTSSTNVNNKTARENGPTSSEAPENAGMKIHPD</sequence>
<feature type="compositionally biased region" description="Polar residues" evidence="1">
    <location>
        <begin position="15"/>
        <end position="45"/>
    </location>
</feature>
<dbReference type="WBParaSite" id="scaffold1239_cov288.g2736">
    <property type="protein sequence ID" value="scaffold1239_cov288.g2736"/>
    <property type="gene ID" value="scaffold1239_cov288.g2736"/>
</dbReference>
<evidence type="ECO:0000313" key="3">
    <source>
        <dbReference type="WBParaSite" id="scaffold1239_cov288.g2736"/>
    </source>
</evidence>
<proteinExistence type="predicted"/>
<reference evidence="3" key="1">
    <citation type="submission" date="2022-11" db="UniProtKB">
        <authorList>
            <consortium name="WormBaseParasite"/>
        </authorList>
    </citation>
    <scope>IDENTIFICATION</scope>
</reference>
<accession>A0A915LHV4</accession>
<feature type="region of interest" description="Disordered" evidence="1">
    <location>
        <begin position="1"/>
        <end position="56"/>
    </location>
</feature>
<organism evidence="2 3">
    <name type="scientific">Meloidogyne javanica</name>
    <name type="common">Root-knot nematode worm</name>
    <dbReference type="NCBI Taxonomy" id="6303"/>
    <lineage>
        <taxon>Eukaryota</taxon>
        <taxon>Metazoa</taxon>
        <taxon>Ecdysozoa</taxon>
        <taxon>Nematoda</taxon>
        <taxon>Chromadorea</taxon>
        <taxon>Rhabditida</taxon>
        <taxon>Tylenchina</taxon>
        <taxon>Tylenchomorpha</taxon>
        <taxon>Tylenchoidea</taxon>
        <taxon>Meloidogynidae</taxon>
        <taxon>Meloidogyninae</taxon>
        <taxon>Meloidogyne</taxon>
        <taxon>Meloidogyne incognita group</taxon>
    </lineage>
</organism>
<protein>
    <submittedName>
        <fullName evidence="3">Uncharacterized protein</fullName>
    </submittedName>
</protein>
<evidence type="ECO:0000313" key="2">
    <source>
        <dbReference type="Proteomes" id="UP000887561"/>
    </source>
</evidence>
<dbReference type="Proteomes" id="UP000887561">
    <property type="component" value="Unplaced"/>
</dbReference>
<keyword evidence="2" id="KW-1185">Reference proteome</keyword>
<dbReference type="AlphaFoldDB" id="A0A915LHV4"/>
<name>A0A915LHV4_MELJA</name>